<reference evidence="2 3" key="1">
    <citation type="submission" date="2014-02" db="EMBL/GenBank/DDBJ databases">
        <authorList>
            <person name="Young C.-C."/>
            <person name="Hameed A."/>
            <person name="Huang H.-C."/>
            <person name="Shahina M."/>
        </authorList>
    </citation>
    <scope>NUCLEOTIDE SEQUENCE [LARGE SCALE GENOMIC DNA]</scope>
    <source>
        <strain evidence="2 3">CC-SAMT-1</strain>
    </source>
</reference>
<organism evidence="2 3">
    <name type="scientific">Siansivirga zeaxanthinifaciens CC-SAMT-1</name>
    <dbReference type="NCBI Taxonomy" id="1454006"/>
    <lineage>
        <taxon>Bacteria</taxon>
        <taxon>Pseudomonadati</taxon>
        <taxon>Bacteroidota</taxon>
        <taxon>Flavobacteriia</taxon>
        <taxon>Flavobacteriales</taxon>
        <taxon>Flavobacteriaceae</taxon>
        <taxon>Siansivirga</taxon>
    </lineage>
</organism>
<protein>
    <recommendedName>
        <fullName evidence="1">DUF2383 domain-containing protein</fullName>
    </recommendedName>
</protein>
<proteinExistence type="predicted"/>
<sequence length="149" mass="17461">MKYSEKVLEKLYNLLLLNHEVEKLYNEAFELVKDSNFRSFFKGQALERNEFGEELKKEIGKLGGNQKESLAFGRAFYLKRMNFKNLIKLQAEDQLLSEVCAIKEASINNYNGVLMERNLPLSLCKILIKQRDHIQVKLNVLKREEMFVA</sequence>
<dbReference type="InterPro" id="IPR012347">
    <property type="entry name" value="Ferritin-like"/>
</dbReference>
<evidence type="ECO:0000259" key="1">
    <source>
        <dbReference type="Pfam" id="PF09537"/>
    </source>
</evidence>
<dbReference type="Gene3D" id="1.20.1260.10">
    <property type="match status" value="1"/>
</dbReference>
<dbReference type="STRING" id="1454006.AW14_02115"/>
<dbReference type="Proteomes" id="UP000032229">
    <property type="component" value="Chromosome"/>
</dbReference>
<dbReference type="HOGENOM" id="CLU_114531_1_0_10"/>
<dbReference type="InterPro" id="IPR019052">
    <property type="entry name" value="DUF2383"/>
</dbReference>
<dbReference type="Pfam" id="PF09537">
    <property type="entry name" value="DUF2383"/>
    <property type="match status" value="1"/>
</dbReference>
<evidence type="ECO:0000313" key="3">
    <source>
        <dbReference type="Proteomes" id="UP000032229"/>
    </source>
</evidence>
<dbReference type="OrthoDB" id="282393at2"/>
<dbReference type="KEGG" id="sze:AW14_02115"/>
<dbReference type="EMBL" id="CP007202">
    <property type="protein sequence ID" value="AJR04726.1"/>
    <property type="molecule type" value="Genomic_DNA"/>
</dbReference>
<name>A0A0C5W0D8_9FLAO</name>
<dbReference type="RefSeq" id="WP_052647408.1">
    <property type="nucleotide sequence ID" value="NZ_CP007202.1"/>
</dbReference>
<feature type="domain" description="DUF2383" evidence="1">
    <location>
        <begin position="7"/>
        <end position="115"/>
    </location>
</feature>
<dbReference type="AlphaFoldDB" id="A0A0C5W0D8"/>
<evidence type="ECO:0000313" key="2">
    <source>
        <dbReference type="EMBL" id="AJR04726.1"/>
    </source>
</evidence>
<gene>
    <name evidence="2" type="ORF">AW14_02115</name>
</gene>
<accession>A0A0C5W0D8</accession>
<keyword evidence="3" id="KW-1185">Reference proteome</keyword>